<evidence type="ECO:0000313" key="7">
    <source>
        <dbReference type="Proteomes" id="UP000286931"/>
    </source>
</evidence>
<keyword evidence="3 5" id="KW-0479">Metal-binding</keyword>
<name>A0A401Z1R3_9ACTN</name>
<protein>
    <recommendedName>
        <fullName evidence="5">Hydrogenase maturation factor HypA</fullName>
    </recommendedName>
</protein>
<feature type="binding site" evidence="5">
    <location>
        <position position="2"/>
    </location>
    <ligand>
        <name>Ni(2+)</name>
        <dbReference type="ChEBI" id="CHEBI:49786"/>
    </ligand>
</feature>
<feature type="binding site" evidence="5">
    <location>
        <position position="76"/>
    </location>
    <ligand>
        <name>Zn(2+)</name>
        <dbReference type="ChEBI" id="CHEBI:29105"/>
    </ligand>
</feature>
<evidence type="ECO:0000256" key="1">
    <source>
        <dbReference type="ARBA" id="ARBA00010748"/>
    </source>
</evidence>
<accession>A0A401Z1R3</accession>
<comment type="caution">
    <text evidence="6">The sequence shown here is derived from an EMBL/GenBank/DDBJ whole genome shotgun (WGS) entry which is preliminary data.</text>
</comment>
<comment type="similarity">
    <text evidence="1 5">Belongs to the HypA/HybF family.</text>
</comment>
<dbReference type="AlphaFoldDB" id="A0A401Z1R3"/>
<feature type="binding site" evidence="5">
    <location>
        <position position="93"/>
    </location>
    <ligand>
        <name>Zn(2+)</name>
        <dbReference type="ChEBI" id="CHEBI:29105"/>
    </ligand>
</feature>
<dbReference type="PROSITE" id="PS01249">
    <property type="entry name" value="HYPA"/>
    <property type="match status" value="1"/>
</dbReference>
<dbReference type="PIRSF" id="PIRSF004761">
    <property type="entry name" value="Hydrgn_mat_HypA"/>
    <property type="match status" value="1"/>
</dbReference>
<dbReference type="InterPro" id="IPR000688">
    <property type="entry name" value="HypA/HybF"/>
</dbReference>
<feature type="binding site" evidence="5">
    <location>
        <position position="90"/>
    </location>
    <ligand>
        <name>Zn(2+)</name>
        <dbReference type="ChEBI" id="CHEBI:29105"/>
    </ligand>
</feature>
<evidence type="ECO:0000256" key="3">
    <source>
        <dbReference type="ARBA" id="ARBA00022723"/>
    </source>
</evidence>
<evidence type="ECO:0000256" key="4">
    <source>
        <dbReference type="ARBA" id="ARBA00022833"/>
    </source>
</evidence>
<dbReference type="GO" id="GO:0051604">
    <property type="term" value="P:protein maturation"/>
    <property type="evidence" value="ECO:0007669"/>
    <property type="project" value="InterPro"/>
</dbReference>
<evidence type="ECO:0000313" key="6">
    <source>
        <dbReference type="EMBL" id="GCE00777.1"/>
    </source>
</evidence>
<gene>
    <name evidence="5 6" type="primary">hypA</name>
    <name evidence="6" type="ORF">EHYA_08503</name>
</gene>
<dbReference type="Proteomes" id="UP000286931">
    <property type="component" value="Unassembled WGS sequence"/>
</dbReference>
<dbReference type="InterPro" id="IPR020538">
    <property type="entry name" value="Hydgase_Ni_incorp_HypA/HybF_CS"/>
</dbReference>
<dbReference type="EMBL" id="BIFH01000042">
    <property type="protein sequence ID" value="GCE00777.1"/>
    <property type="molecule type" value="Genomic_DNA"/>
</dbReference>
<dbReference type="GO" id="GO:0016151">
    <property type="term" value="F:nickel cation binding"/>
    <property type="evidence" value="ECO:0007669"/>
    <property type="project" value="UniProtKB-UniRule"/>
</dbReference>
<dbReference type="Pfam" id="PF01155">
    <property type="entry name" value="HypA"/>
    <property type="match status" value="1"/>
</dbReference>
<dbReference type="OrthoDB" id="288014at2"/>
<reference evidence="6 7" key="1">
    <citation type="submission" date="2018-12" db="EMBL/GenBank/DDBJ databases">
        <title>Draft genome sequence of Embleya hyalina NBRC 13850T.</title>
        <authorList>
            <person name="Komaki H."/>
            <person name="Hosoyama A."/>
            <person name="Kimura A."/>
            <person name="Ichikawa N."/>
            <person name="Tamura T."/>
        </authorList>
    </citation>
    <scope>NUCLEOTIDE SEQUENCE [LARGE SCALE GENOMIC DNA]</scope>
    <source>
        <strain evidence="6 7">NBRC 13850</strain>
    </source>
</reference>
<dbReference type="GO" id="GO:0008270">
    <property type="term" value="F:zinc ion binding"/>
    <property type="evidence" value="ECO:0007669"/>
    <property type="project" value="UniProtKB-UniRule"/>
</dbReference>
<keyword evidence="4 5" id="KW-0862">Zinc</keyword>
<comment type="function">
    <text evidence="5">Involved in the maturation of [NiFe] hydrogenases. Required for nickel insertion into the metal center of the hydrogenase.</text>
</comment>
<keyword evidence="2 5" id="KW-0533">Nickel</keyword>
<dbReference type="PANTHER" id="PTHR34535:SF3">
    <property type="entry name" value="HYDROGENASE MATURATION FACTOR HYPA"/>
    <property type="match status" value="1"/>
</dbReference>
<feature type="binding site" evidence="5">
    <location>
        <position position="73"/>
    </location>
    <ligand>
        <name>Zn(2+)</name>
        <dbReference type="ChEBI" id="CHEBI:29105"/>
    </ligand>
</feature>
<proteinExistence type="inferred from homology"/>
<dbReference type="RefSeq" id="WP_126642475.1">
    <property type="nucleotide sequence ID" value="NZ_BIFH01000042.1"/>
</dbReference>
<dbReference type="PANTHER" id="PTHR34535">
    <property type="entry name" value="HYDROGENASE MATURATION FACTOR HYPA"/>
    <property type="match status" value="1"/>
</dbReference>
<keyword evidence="7" id="KW-1185">Reference proteome</keyword>
<dbReference type="Gene3D" id="3.30.2320.80">
    <property type="match status" value="1"/>
</dbReference>
<organism evidence="6 7">
    <name type="scientific">Embleya hyalina</name>
    <dbReference type="NCBI Taxonomy" id="516124"/>
    <lineage>
        <taxon>Bacteria</taxon>
        <taxon>Bacillati</taxon>
        <taxon>Actinomycetota</taxon>
        <taxon>Actinomycetes</taxon>
        <taxon>Kitasatosporales</taxon>
        <taxon>Streptomycetaceae</taxon>
        <taxon>Embleya</taxon>
    </lineage>
</organism>
<dbReference type="HAMAP" id="MF_00213">
    <property type="entry name" value="HypA_HybF"/>
    <property type="match status" value="1"/>
</dbReference>
<evidence type="ECO:0000256" key="2">
    <source>
        <dbReference type="ARBA" id="ARBA00022596"/>
    </source>
</evidence>
<evidence type="ECO:0000256" key="5">
    <source>
        <dbReference type="HAMAP-Rule" id="MF_00213"/>
    </source>
</evidence>
<sequence length="129" mass="13511">MHEMSIALAVIEQVEAAAARTGERAALSVRLRVGELAGVVPDALAFAFEVARVETVLRDAELVVEGIPGRARCGGCAVEWAVGMPPDLCCPECAGASTELLCGRELQIVDVCWADPARTVGYAQATQEG</sequence>